<keyword evidence="1" id="KW-0732">Signal</keyword>
<sequence length="200" mass="22259">MYLEVALLLSALCGFVFADETTHDVPKKGVICSKNFCYFIQGKATYWGSANLACQDTYAHNTLSATLLYVADEETNRITQQLMEPYIKANLNASAWLTGGLFYNDKRGFQWAEPESQPATFTNWGRGFPDPSIKGYKYMVDPFSAVAQFAEVCKTPGAPGCQKIGKSGVEARFYWINTACNAELRYPICMIKDDGTFGQN</sequence>
<dbReference type="EMBL" id="AZBU02000010">
    <property type="protein sequence ID" value="TKR62201.1"/>
    <property type="molecule type" value="Genomic_DNA"/>
</dbReference>
<comment type="caution">
    <text evidence="3">The sequence shown here is derived from an EMBL/GenBank/DDBJ whole genome shotgun (WGS) entry which is preliminary data.</text>
</comment>
<dbReference type="SUPFAM" id="SSF56436">
    <property type="entry name" value="C-type lectin-like"/>
    <property type="match status" value="1"/>
</dbReference>
<dbReference type="InterPro" id="IPR001304">
    <property type="entry name" value="C-type_lectin-like"/>
</dbReference>
<evidence type="ECO:0000313" key="3">
    <source>
        <dbReference type="EMBL" id="TKR62201.1"/>
    </source>
</evidence>
<dbReference type="AlphaFoldDB" id="A0A4U5M0M5"/>
<dbReference type="InterPro" id="IPR016187">
    <property type="entry name" value="CTDL_fold"/>
</dbReference>
<dbReference type="PROSITE" id="PS50041">
    <property type="entry name" value="C_TYPE_LECTIN_2"/>
    <property type="match status" value="1"/>
</dbReference>
<gene>
    <name evidence="3" type="ORF">L596_026192</name>
</gene>
<keyword evidence="4" id="KW-1185">Reference proteome</keyword>
<dbReference type="Proteomes" id="UP000298663">
    <property type="component" value="Unassembled WGS sequence"/>
</dbReference>
<proteinExistence type="predicted"/>
<dbReference type="CDD" id="cd00037">
    <property type="entry name" value="CLECT"/>
    <property type="match status" value="1"/>
</dbReference>
<evidence type="ECO:0000313" key="4">
    <source>
        <dbReference type="Proteomes" id="UP000298663"/>
    </source>
</evidence>
<feature type="chain" id="PRO_5020196719" description="C-type lectin domain-containing protein" evidence="1">
    <location>
        <begin position="19"/>
        <end position="200"/>
    </location>
</feature>
<reference evidence="3 4" key="1">
    <citation type="journal article" date="2015" name="Genome Biol.">
        <title>Comparative genomics of Steinernema reveals deeply conserved gene regulatory networks.</title>
        <authorList>
            <person name="Dillman A.R."/>
            <person name="Macchietto M."/>
            <person name="Porter C.F."/>
            <person name="Rogers A."/>
            <person name="Williams B."/>
            <person name="Antoshechkin I."/>
            <person name="Lee M.M."/>
            <person name="Goodwin Z."/>
            <person name="Lu X."/>
            <person name="Lewis E.E."/>
            <person name="Goodrich-Blair H."/>
            <person name="Stock S.P."/>
            <person name="Adams B.J."/>
            <person name="Sternberg P.W."/>
            <person name="Mortazavi A."/>
        </authorList>
    </citation>
    <scope>NUCLEOTIDE SEQUENCE [LARGE SCALE GENOMIC DNA]</scope>
    <source>
        <strain evidence="3 4">ALL</strain>
    </source>
</reference>
<protein>
    <recommendedName>
        <fullName evidence="2">C-type lectin domain-containing protein</fullName>
    </recommendedName>
</protein>
<dbReference type="SMART" id="SM00034">
    <property type="entry name" value="CLECT"/>
    <property type="match status" value="1"/>
</dbReference>
<accession>A0A4U5M0M5</accession>
<dbReference type="Gene3D" id="3.10.100.10">
    <property type="entry name" value="Mannose-Binding Protein A, subunit A"/>
    <property type="match status" value="1"/>
</dbReference>
<feature type="domain" description="C-type lectin" evidence="2">
    <location>
        <begin position="33"/>
        <end position="186"/>
    </location>
</feature>
<evidence type="ECO:0000256" key="1">
    <source>
        <dbReference type="SAM" id="SignalP"/>
    </source>
</evidence>
<reference evidence="3 4" key="2">
    <citation type="journal article" date="2019" name="G3 (Bethesda)">
        <title>Hybrid Assembly of the Genome of the Entomopathogenic Nematode Steinernema carpocapsae Identifies the X-Chromosome.</title>
        <authorList>
            <person name="Serra L."/>
            <person name="Macchietto M."/>
            <person name="Macias-Munoz A."/>
            <person name="McGill C.J."/>
            <person name="Rodriguez I.M."/>
            <person name="Rodriguez B."/>
            <person name="Murad R."/>
            <person name="Mortazavi A."/>
        </authorList>
    </citation>
    <scope>NUCLEOTIDE SEQUENCE [LARGE SCALE GENOMIC DNA]</scope>
    <source>
        <strain evidence="3 4">ALL</strain>
    </source>
</reference>
<feature type="signal peptide" evidence="1">
    <location>
        <begin position="1"/>
        <end position="18"/>
    </location>
</feature>
<name>A0A4U5M0M5_STECR</name>
<organism evidence="3 4">
    <name type="scientific">Steinernema carpocapsae</name>
    <name type="common">Entomopathogenic nematode</name>
    <dbReference type="NCBI Taxonomy" id="34508"/>
    <lineage>
        <taxon>Eukaryota</taxon>
        <taxon>Metazoa</taxon>
        <taxon>Ecdysozoa</taxon>
        <taxon>Nematoda</taxon>
        <taxon>Chromadorea</taxon>
        <taxon>Rhabditida</taxon>
        <taxon>Tylenchina</taxon>
        <taxon>Panagrolaimomorpha</taxon>
        <taxon>Strongyloidoidea</taxon>
        <taxon>Steinernematidae</taxon>
        <taxon>Steinernema</taxon>
    </lineage>
</organism>
<dbReference type="InterPro" id="IPR016186">
    <property type="entry name" value="C-type_lectin-like/link_sf"/>
</dbReference>
<evidence type="ECO:0000259" key="2">
    <source>
        <dbReference type="PROSITE" id="PS50041"/>
    </source>
</evidence>